<feature type="transmembrane region" description="Helical" evidence="13">
    <location>
        <begin position="589"/>
        <end position="605"/>
    </location>
</feature>
<comment type="subcellular location">
    <subcellularLocation>
        <location evidence="1">Membrane</location>
        <topology evidence="1">Multi-pass membrane protein</topology>
    </subcellularLocation>
</comment>
<dbReference type="GO" id="GO:0015385">
    <property type="term" value="F:sodium:proton antiporter activity"/>
    <property type="evidence" value="ECO:0007669"/>
    <property type="project" value="InterPro"/>
</dbReference>
<evidence type="ECO:0000256" key="2">
    <source>
        <dbReference type="ARBA" id="ARBA00022448"/>
    </source>
</evidence>
<comment type="similarity">
    <text evidence="11">Belongs to the monovalent cation:proton antiporter 1 (CPA1) transporter (TC 2.A.36) family.</text>
</comment>
<dbReference type="Gene3D" id="6.10.140.1330">
    <property type="match status" value="1"/>
</dbReference>
<evidence type="ECO:0000259" key="14">
    <source>
        <dbReference type="Pfam" id="PF00999"/>
    </source>
</evidence>
<keyword evidence="7 13" id="KW-0472">Membrane</keyword>
<dbReference type="InParanoid" id="A0A090LXD2"/>
<sequence length="739" mass="78762">MSSVPSTGATRGAGGAPSTSASTKTTTESNVDGVGAVDPDVKARSSATRTTTESEIDAGKTGKMSASSSAKTRDEDDRVGAEDVDDEEGGGNVGDAGGDDDGGDDDNYEDKEEEEGDDDDDDDDDDGTRASNTAHVGAANCEGDDCSDSLNEQVYAVMEDVATKTALDTQTSVDDILALATGTSDQSPRTMQEEAMDERVAAFSMTVMICILLLTIVLGVVLKHYKSKWLHSSGAALLLGIAVGCFVFLTLEASYDTMPANMRYGIKAFASSMRFDTKFFFLVLLPPLVFEAGYTLHPTTFFNNADAVSMFAFVGSLSSAITTGVMMYVAGLTGLSYKFSLKSAMLFGALISSTDPVTTLSIFSSTPVSQDLHAIIMGESIMNDAITIVLFESLLLGASATDTMTVVDMLQQDASFLPLILEAIGTFMLAFSQATLVGVGIGCFSALLHKYVRTTNDFEEGWVVDSALVLLLPYLSYSLAESFELSGIVAVLFTGIVMGRYTRPNLARAPRMVTMCVFKIFSFLSETFVFVYMGSAMYSFRSAHIVTAIVGLLVTYISRAANIFPGSFLLNVTSARKNPAHSITPRMQIILWFSGLRGAVAFALAEKARRDLGEQGHVMFDVTLFIVAFTIVIQGGMTTWLLNKLSEPATTTSDPSNPEKRVLSNISRLISSVETNIIEPILSRTPAVNSSERTSLLHGDYAGGREEAAEPPLSGHSVGLASESVEAAVDGTFTQRGDL</sequence>
<comment type="catalytic activity">
    <reaction evidence="9">
        <text>Na(+)(in) + H(+)(out) = Na(+)(out) + H(+)(in)</text>
        <dbReference type="Rhea" id="RHEA:29419"/>
        <dbReference type="ChEBI" id="CHEBI:15378"/>
        <dbReference type="ChEBI" id="CHEBI:29101"/>
    </reaction>
</comment>
<dbReference type="GO" id="GO:0051453">
    <property type="term" value="P:regulation of intracellular pH"/>
    <property type="evidence" value="ECO:0007669"/>
    <property type="project" value="TreeGrafter"/>
</dbReference>
<keyword evidence="2 11" id="KW-0813">Transport</keyword>
<dbReference type="EMBL" id="CAID01000001">
    <property type="protein sequence ID" value="CEF96466.1"/>
    <property type="molecule type" value="Genomic_DNA"/>
</dbReference>
<keyword evidence="16" id="KW-1185">Reference proteome</keyword>
<dbReference type="FunCoup" id="A0A090LXD2">
    <property type="interactions" value="1629"/>
</dbReference>
<feature type="transmembrane region" description="Helical" evidence="13">
    <location>
        <begin position="200"/>
        <end position="222"/>
    </location>
</feature>
<feature type="transmembrane region" description="Helical" evidence="13">
    <location>
        <begin position="344"/>
        <end position="363"/>
    </location>
</feature>
<name>A0A090LXD2_OSTTA</name>
<feature type="transmembrane region" description="Helical" evidence="13">
    <location>
        <begin position="460"/>
        <end position="477"/>
    </location>
</feature>
<evidence type="ECO:0000256" key="6">
    <source>
        <dbReference type="ARBA" id="ARBA00023065"/>
    </source>
</evidence>
<dbReference type="Proteomes" id="UP000009170">
    <property type="component" value="Unassembled WGS sequence"/>
</dbReference>
<dbReference type="GO" id="GO:0005768">
    <property type="term" value="C:endosome"/>
    <property type="evidence" value="ECO:0007669"/>
    <property type="project" value="TreeGrafter"/>
</dbReference>
<keyword evidence="4 13" id="KW-1133">Transmembrane helix</keyword>
<evidence type="ECO:0000256" key="4">
    <source>
        <dbReference type="ARBA" id="ARBA00022989"/>
    </source>
</evidence>
<comment type="catalytic activity">
    <reaction evidence="10">
        <text>K(+)(in) + H(+)(out) = K(+)(out) + H(+)(in)</text>
        <dbReference type="Rhea" id="RHEA:29467"/>
        <dbReference type="ChEBI" id="CHEBI:15378"/>
        <dbReference type="ChEBI" id="CHEBI:29103"/>
    </reaction>
</comment>
<feature type="transmembrane region" description="Helical" evidence="13">
    <location>
        <begin position="483"/>
        <end position="501"/>
    </location>
</feature>
<feature type="compositionally biased region" description="Low complexity" evidence="12">
    <location>
        <begin position="44"/>
        <end position="53"/>
    </location>
</feature>
<evidence type="ECO:0000256" key="12">
    <source>
        <dbReference type="SAM" id="MobiDB-lite"/>
    </source>
</evidence>
<comment type="caution">
    <text evidence="15">The sequence shown here is derived from an EMBL/GenBank/DDBJ whole genome shotgun (WGS) entry which is preliminary data.</text>
</comment>
<keyword evidence="11" id="KW-0050">Antiport</keyword>
<reference evidence="15 16" key="2">
    <citation type="journal article" date="2014" name="BMC Genomics">
        <title>An improved genome of the model marine alga Ostreococcus tauri unfolds by assessing Illumina de novo assemblies.</title>
        <authorList>
            <person name="Blanc-Mathieu R."/>
            <person name="Verhelst B."/>
            <person name="Derelle E."/>
            <person name="Rombauts S."/>
            <person name="Bouget F.Y."/>
            <person name="Carre I."/>
            <person name="Chateau A."/>
            <person name="Eyre-Walker A."/>
            <person name="Grimsley N."/>
            <person name="Moreau H."/>
            <person name="Piegu B."/>
            <person name="Rivals E."/>
            <person name="Schackwitz W."/>
            <person name="Van de Peer Y."/>
            <person name="Piganeau G."/>
        </authorList>
    </citation>
    <scope>NUCLEOTIDE SEQUENCE [LARGE SCALE GENOMIC DNA]</scope>
    <source>
        <strain evidence="16">OTTH 0595 / CCAP 157/2 / RCC745</strain>
    </source>
</reference>
<keyword evidence="6 11" id="KW-0406">Ion transport</keyword>
<feature type="region of interest" description="Disordered" evidence="12">
    <location>
        <begin position="1"/>
        <end position="144"/>
    </location>
</feature>
<dbReference type="PANTHER" id="PTHR10110">
    <property type="entry name" value="SODIUM/HYDROGEN EXCHANGER"/>
    <property type="match status" value="1"/>
</dbReference>
<evidence type="ECO:0000313" key="16">
    <source>
        <dbReference type="Proteomes" id="UP000009170"/>
    </source>
</evidence>
<feature type="transmembrane region" description="Helical" evidence="13">
    <location>
        <begin position="423"/>
        <end position="448"/>
    </location>
</feature>
<dbReference type="Pfam" id="PF00999">
    <property type="entry name" value="Na_H_Exchanger"/>
    <property type="match status" value="1"/>
</dbReference>
<evidence type="ECO:0000313" key="15">
    <source>
        <dbReference type="EMBL" id="CEF96466.1"/>
    </source>
</evidence>
<reference evidence="16" key="1">
    <citation type="journal article" date="2006" name="Proc. Natl. Acad. Sci. U.S.A.">
        <title>Genome analysis of the smallest free-living eukaryote Ostreococcus tauri unveils many unique features.</title>
        <authorList>
            <person name="Derelle E."/>
            <person name="Ferraz C."/>
            <person name="Rombauts S."/>
            <person name="Rouze P."/>
            <person name="Worden A.Z."/>
            <person name="Robbens S."/>
            <person name="Partensky F."/>
            <person name="Degroeve S."/>
            <person name="Echeynie S."/>
            <person name="Cooke R."/>
            <person name="Saeys Y."/>
            <person name="Wuyts J."/>
            <person name="Jabbari K."/>
            <person name="Bowler C."/>
            <person name="Panaud O."/>
            <person name="Piegu B."/>
            <person name="Ball S.G."/>
            <person name="Ral J.-P."/>
            <person name="Bouget F.-Y."/>
            <person name="Piganeau G."/>
            <person name="De Baets B."/>
            <person name="Picard A."/>
            <person name="Delseny M."/>
            <person name="Demaille J."/>
            <person name="Van de Peer Y."/>
            <person name="Moreau H."/>
        </authorList>
    </citation>
    <scope>NUCLEOTIDE SEQUENCE [LARGE SCALE GENOMIC DNA]</scope>
    <source>
        <strain evidence="16">OTTH 0595 / CCAP 157/2 / RCC745</strain>
    </source>
</reference>
<feature type="compositionally biased region" description="Basic and acidic residues" evidence="12">
    <location>
        <begin position="71"/>
        <end position="81"/>
    </location>
</feature>
<evidence type="ECO:0000256" key="13">
    <source>
        <dbReference type="SAM" id="Phobius"/>
    </source>
</evidence>
<evidence type="ECO:0000256" key="3">
    <source>
        <dbReference type="ARBA" id="ARBA00022692"/>
    </source>
</evidence>
<dbReference type="NCBIfam" id="TIGR00840">
    <property type="entry name" value="b_cpa1"/>
    <property type="match status" value="1"/>
</dbReference>
<keyword evidence="3 11" id="KW-0812">Transmembrane</keyword>
<dbReference type="GO" id="GO:0005886">
    <property type="term" value="C:plasma membrane"/>
    <property type="evidence" value="ECO:0007669"/>
    <property type="project" value="TreeGrafter"/>
</dbReference>
<dbReference type="KEGG" id="ota:OT_ostta01g00050"/>
<feature type="transmembrane region" description="Helical" evidence="13">
    <location>
        <begin position="308"/>
        <end position="332"/>
    </location>
</feature>
<keyword evidence="5" id="KW-0915">Sodium</keyword>
<dbReference type="AlphaFoldDB" id="A0A090LXD2"/>
<feature type="compositionally biased region" description="Acidic residues" evidence="12">
    <location>
        <begin position="97"/>
        <end position="126"/>
    </location>
</feature>
<dbReference type="STRING" id="70448.A0A090LXD2"/>
<dbReference type="PRINTS" id="PR01084">
    <property type="entry name" value="NAHEXCHNGR"/>
</dbReference>
<dbReference type="InterPro" id="IPR018422">
    <property type="entry name" value="Cation/H_exchanger_CPA1"/>
</dbReference>
<dbReference type="GeneID" id="9832500"/>
<evidence type="ECO:0000256" key="7">
    <source>
        <dbReference type="ARBA" id="ARBA00023136"/>
    </source>
</evidence>
<evidence type="ECO:0000256" key="5">
    <source>
        <dbReference type="ARBA" id="ARBA00023053"/>
    </source>
</evidence>
<protein>
    <recommendedName>
        <fullName evidence="11">Sodium/hydrogen exchanger</fullName>
    </recommendedName>
</protein>
<dbReference type="RefSeq" id="XP_003074064.2">
    <property type="nucleotide sequence ID" value="XM_003074018.2"/>
</dbReference>
<evidence type="ECO:0000256" key="10">
    <source>
        <dbReference type="ARBA" id="ARBA00047912"/>
    </source>
</evidence>
<proteinExistence type="inferred from homology"/>
<organism evidence="15 16">
    <name type="scientific">Ostreococcus tauri</name>
    <name type="common">Marine green alga</name>
    <dbReference type="NCBI Taxonomy" id="70448"/>
    <lineage>
        <taxon>Eukaryota</taxon>
        <taxon>Viridiplantae</taxon>
        <taxon>Chlorophyta</taxon>
        <taxon>Mamiellophyceae</taxon>
        <taxon>Mamiellales</taxon>
        <taxon>Bathycoccaceae</taxon>
        <taxon>Ostreococcus</taxon>
    </lineage>
</organism>
<evidence type="ECO:0000256" key="8">
    <source>
        <dbReference type="ARBA" id="ARBA00023201"/>
    </source>
</evidence>
<dbReference type="GO" id="GO:0098719">
    <property type="term" value="P:sodium ion import across plasma membrane"/>
    <property type="evidence" value="ECO:0007669"/>
    <property type="project" value="TreeGrafter"/>
</dbReference>
<feature type="transmembrane region" description="Helical" evidence="13">
    <location>
        <begin position="545"/>
        <end position="569"/>
    </location>
</feature>
<evidence type="ECO:0000256" key="11">
    <source>
        <dbReference type="RuleBase" id="RU003722"/>
    </source>
</evidence>
<feature type="domain" description="Cation/H+ exchanger transmembrane" evidence="14">
    <location>
        <begin position="215"/>
        <end position="644"/>
    </location>
</feature>
<keyword evidence="8 11" id="KW-0739">Sodium transport</keyword>
<feature type="transmembrane region" description="Helical" evidence="13">
    <location>
        <begin position="234"/>
        <end position="258"/>
    </location>
</feature>
<dbReference type="InterPro" id="IPR006153">
    <property type="entry name" value="Cation/H_exchanger_TM"/>
</dbReference>
<dbReference type="GO" id="GO:0015386">
    <property type="term" value="F:potassium:proton antiporter activity"/>
    <property type="evidence" value="ECO:0007669"/>
    <property type="project" value="TreeGrafter"/>
</dbReference>
<feature type="compositionally biased region" description="Low complexity" evidence="12">
    <location>
        <begin position="1"/>
        <end position="27"/>
    </location>
</feature>
<evidence type="ECO:0000256" key="9">
    <source>
        <dbReference type="ARBA" id="ARBA00047524"/>
    </source>
</evidence>
<dbReference type="OrthoDB" id="196264at2759"/>
<feature type="transmembrane region" description="Helical" evidence="13">
    <location>
        <begin position="513"/>
        <end position="533"/>
    </location>
</feature>
<feature type="transmembrane region" description="Helical" evidence="13">
    <location>
        <begin position="279"/>
        <end position="296"/>
    </location>
</feature>
<feature type="transmembrane region" description="Helical" evidence="13">
    <location>
        <begin position="617"/>
        <end position="642"/>
    </location>
</feature>
<dbReference type="PANTHER" id="PTHR10110:SF187">
    <property type="entry name" value="SODIUM_HYDROGEN EXCHANGER"/>
    <property type="match status" value="1"/>
</dbReference>
<gene>
    <name evidence="15" type="ORF">OT_ostta01g00050</name>
</gene>
<evidence type="ECO:0000256" key="1">
    <source>
        <dbReference type="ARBA" id="ARBA00004141"/>
    </source>
</evidence>
<dbReference type="InterPro" id="IPR004709">
    <property type="entry name" value="NaH_exchanger"/>
</dbReference>
<accession>A0A090LXD2</accession>